<organism evidence="2 3">
    <name type="scientific">Cupriavidus pauculus</name>
    <dbReference type="NCBI Taxonomy" id="82633"/>
    <lineage>
        <taxon>Bacteria</taxon>
        <taxon>Pseudomonadati</taxon>
        <taxon>Pseudomonadota</taxon>
        <taxon>Betaproteobacteria</taxon>
        <taxon>Burkholderiales</taxon>
        <taxon>Burkholderiaceae</taxon>
        <taxon>Cupriavidus</taxon>
    </lineage>
</organism>
<dbReference type="SUPFAM" id="SSF53474">
    <property type="entry name" value="alpha/beta-Hydrolases"/>
    <property type="match status" value="1"/>
</dbReference>
<evidence type="ECO:0000313" key="3">
    <source>
        <dbReference type="Proteomes" id="UP000322822"/>
    </source>
</evidence>
<dbReference type="OrthoDB" id="5290302at2"/>
<feature type="domain" description="Serine aminopeptidase S33" evidence="1">
    <location>
        <begin position="36"/>
        <end position="227"/>
    </location>
</feature>
<dbReference type="GO" id="GO:0016787">
    <property type="term" value="F:hydrolase activity"/>
    <property type="evidence" value="ECO:0007669"/>
    <property type="project" value="UniProtKB-KW"/>
</dbReference>
<dbReference type="Proteomes" id="UP000322822">
    <property type="component" value="Chromosome 2"/>
</dbReference>
<dbReference type="PANTHER" id="PTHR43194:SF5">
    <property type="entry name" value="PIMELOYL-[ACYL-CARRIER PROTEIN] METHYL ESTER ESTERASE"/>
    <property type="match status" value="1"/>
</dbReference>
<protein>
    <submittedName>
        <fullName evidence="2">Alpha/beta hydrolase</fullName>
    </submittedName>
</protein>
<dbReference type="PANTHER" id="PTHR43194">
    <property type="entry name" value="HYDROLASE ALPHA/BETA FOLD FAMILY"/>
    <property type="match status" value="1"/>
</dbReference>
<dbReference type="RefSeq" id="WP_150376769.1">
    <property type="nucleotide sequence ID" value="NZ_CP044067.1"/>
</dbReference>
<dbReference type="Pfam" id="PF12146">
    <property type="entry name" value="Hydrolase_4"/>
    <property type="match status" value="1"/>
</dbReference>
<name>A0A5P2HE00_9BURK</name>
<dbReference type="Gene3D" id="3.40.50.1820">
    <property type="entry name" value="alpha/beta hydrolase"/>
    <property type="match status" value="1"/>
</dbReference>
<reference evidence="2 3" key="1">
    <citation type="submission" date="2019-09" db="EMBL/GenBank/DDBJ databases">
        <title>FDA dAtabase for Regulatory Grade micrObial Sequences (FDA-ARGOS): Supporting development and validation of Infectious Disease Dx tests.</title>
        <authorList>
            <person name="Sciortino C."/>
            <person name="Tallon L."/>
            <person name="Sadzewicz L."/>
            <person name="Vavikolanu K."/>
            <person name="Mehta A."/>
            <person name="Aluvathingal J."/>
            <person name="Nadendla S."/>
            <person name="Nandy P."/>
            <person name="Geyer C."/>
            <person name="Yan Y."/>
            <person name="Sichtig H."/>
        </authorList>
    </citation>
    <scope>NUCLEOTIDE SEQUENCE [LARGE SCALE GENOMIC DNA]</scope>
    <source>
        <strain evidence="2 3">FDAARGOS_664</strain>
    </source>
</reference>
<accession>A0A5P2HE00</accession>
<dbReference type="InterPro" id="IPR029058">
    <property type="entry name" value="AB_hydrolase_fold"/>
</dbReference>
<gene>
    <name evidence="2" type="ORF">FOB72_29435</name>
</gene>
<evidence type="ECO:0000259" key="1">
    <source>
        <dbReference type="Pfam" id="PF12146"/>
    </source>
</evidence>
<dbReference type="InterPro" id="IPR050228">
    <property type="entry name" value="Carboxylesterase_BioH"/>
</dbReference>
<proteinExistence type="predicted"/>
<dbReference type="AlphaFoldDB" id="A0A5P2HE00"/>
<evidence type="ECO:0000313" key="2">
    <source>
        <dbReference type="EMBL" id="QET06048.1"/>
    </source>
</evidence>
<dbReference type="InterPro" id="IPR022742">
    <property type="entry name" value="Hydrolase_4"/>
</dbReference>
<sequence>MTTWIFLRGLTREARHWGTLPALWESHGLGRPVTIDLPGNGAQRGVPVPATVGGIREHVRAAARQAMLPPHTAPYKAPYRVLAMSLGAMVATDWAQQYPDEIAGLVLVNTSLRPFSGVTERLRPDTWAALLGMARHWDDRVRCERTIHRLTCERLDTRDADLAEWVAIARSAPVPRRAAWQQLMAAARYQAQPARPACPTLLLSSAADRLVNPICTRQLEAAWQVAHRQHPWAGHDLPHDDPHWVCERVARFSQQ</sequence>
<keyword evidence="2" id="KW-0378">Hydrolase</keyword>
<dbReference type="EMBL" id="CP044067">
    <property type="protein sequence ID" value="QET06048.1"/>
    <property type="molecule type" value="Genomic_DNA"/>
</dbReference>